<protein>
    <recommendedName>
        <fullName evidence="4">Proline rich 33</fullName>
    </recommendedName>
</protein>
<sequence>MLISAASVAPGMAGPCRPGPAGPPPPLLPKPGKDNLRLQKLLRKAARKRMGGGGPTAQPGAFRTSLSPVSEASHDQEALSPRPTEAPRPAEAPRPIEAPRPAEAPHPTEAPRPAEAPHPADALRPTKAPRPAEALQAVAATPRCPPTPVIHHVASPTQRSTFSFSLAQRRSLASHFRATGPQLATRAPDLAGCPSGFAQVAAPAARGRHVSQVQVRLAPSPQAGAPEPPPAARQDQHTAPCPPGAQPLIPVAHIRPLPTGTQAASPRPAASPVPRPPPGLQASVPREAGTRVVVPIAPTYRSPGPSPFRPASGTPEAGRLEEPPAAGPAEAERVSSPRGASPPTPSAGPQPCLAPRAAARPQLSGWTRLKQQLLEEPEEPQFPGSEPSTGQVGQGGSALASLAPRPPASRASKMWDAVLYRMSVAASRGGQAGPGAGAPTLAGLSRLPFLYRPRFNARKLQEVAARPPTVTSPVLVLNPQPKNFNRTAAGWGLH</sequence>
<dbReference type="EMBL" id="VCEA01000001">
    <property type="protein sequence ID" value="KAB0362254.1"/>
    <property type="molecule type" value="Genomic_DNA"/>
</dbReference>
<organism evidence="2 3">
    <name type="scientific">Muntiacus muntjak</name>
    <name type="common">Barking deer</name>
    <name type="synonym">Indian muntjac</name>
    <dbReference type="NCBI Taxonomy" id="9888"/>
    <lineage>
        <taxon>Eukaryota</taxon>
        <taxon>Metazoa</taxon>
        <taxon>Chordata</taxon>
        <taxon>Craniata</taxon>
        <taxon>Vertebrata</taxon>
        <taxon>Euteleostomi</taxon>
        <taxon>Mammalia</taxon>
        <taxon>Eutheria</taxon>
        <taxon>Laurasiatheria</taxon>
        <taxon>Artiodactyla</taxon>
        <taxon>Ruminantia</taxon>
        <taxon>Pecora</taxon>
        <taxon>Cervidae</taxon>
        <taxon>Muntiacinae</taxon>
        <taxon>Muntiacus</taxon>
    </lineage>
</organism>
<name>A0A5N3WLC3_MUNMU</name>
<evidence type="ECO:0000256" key="1">
    <source>
        <dbReference type="SAM" id="MobiDB-lite"/>
    </source>
</evidence>
<proteinExistence type="predicted"/>
<keyword evidence="3" id="KW-1185">Reference proteome</keyword>
<dbReference type="PANTHER" id="PTHR38004">
    <property type="entry name" value="PROLINE-RICH PROTEIN 33"/>
    <property type="match status" value="1"/>
</dbReference>
<dbReference type="AlphaFoldDB" id="A0A5N3WLC3"/>
<dbReference type="PANTHER" id="PTHR38004:SF1">
    <property type="entry name" value="PROLINE-RICH PROTEIN 33"/>
    <property type="match status" value="1"/>
</dbReference>
<feature type="region of interest" description="Disordered" evidence="1">
    <location>
        <begin position="220"/>
        <end position="360"/>
    </location>
</feature>
<gene>
    <name evidence="2" type="ORF">FD754_006410</name>
</gene>
<feature type="compositionally biased region" description="Basic residues" evidence="1">
    <location>
        <begin position="40"/>
        <end position="50"/>
    </location>
</feature>
<reference evidence="2 3" key="1">
    <citation type="submission" date="2019-06" db="EMBL/GenBank/DDBJ databases">
        <title>Discovery of a novel chromosome fission-fusion reversal in muntjac.</title>
        <authorList>
            <person name="Mudd A.B."/>
            <person name="Bredeson J.V."/>
            <person name="Baum R."/>
            <person name="Hockemeyer D."/>
            <person name="Rokhsar D.S."/>
        </authorList>
    </citation>
    <scope>NUCLEOTIDE SEQUENCE [LARGE SCALE GENOMIC DNA]</scope>
    <source>
        <strain evidence="2">UTSW_UCB_Mm</strain>
        <tissue evidence="2">Fibroblast cell line</tissue>
    </source>
</reference>
<feature type="compositionally biased region" description="Pro residues" evidence="1">
    <location>
        <begin position="269"/>
        <end position="279"/>
    </location>
</feature>
<comment type="caution">
    <text evidence="2">The sequence shown here is derived from an EMBL/GenBank/DDBJ whole genome shotgun (WGS) entry which is preliminary data.</text>
</comment>
<accession>A0A5N3WLC3</accession>
<feature type="compositionally biased region" description="Pro residues" evidence="1">
    <location>
        <begin position="17"/>
        <end position="29"/>
    </location>
</feature>
<dbReference type="InterPro" id="IPR028004">
    <property type="entry name" value="DUF4643"/>
</dbReference>
<feature type="compositionally biased region" description="Pro residues" evidence="1">
    <location>
        <begin position="84"/>
        <end position="116"/>
    </location>
</feature>
<evidence type="ECO:0008006" key="4">
    <source>
        <dbReference type="Google" id="ProtNLM"/>
    </source>
</evidence>
<dbReference type="Proteomes" id="UP000326458">
    <property type="component" value="Unassembled WGS sequence"/>
</dbReference>
<feature type="compositionally biased region" description="Low complexity" evidence="1">
    <location>
        <begin position="397"/>
        <end position="408"/>
    </location>
</feature>
<feature type="region of interest" description="Disordered" evidence="1">
    <location>
        <begin position="1"/>
        <end position="158"/>
    </location>
</feature>
<feature type="region of interest" description="Disordered" evidence="1">
    <location>
        <begin position="375"/>
        <end position="408"/>
    </location>
</feature>
<dbReference type="Pfam" id="PF15485">
    <property type="entry name" value="DUF4643"/>
    <property type="match status" value="1"/>
</dbReference>
<evidence type="ECO:0000313" key="3">
    <source>
        <dbReference type="Proteomes" id="UP000326458"/>
    </source>
</evidence>
<evidence type="ECO:0000313" key="2">
    <source>
        <dbReference type="EMBL" id="KAB0362254.1"/>
    </source>
</evidence>